<dbReference type="PANTHER" id="PTHR23241:SF102">
    <property type="entry name" value="LD23009P"/>
    <property type="match status" value="1"/>
</dbReference>
<evidence type="ECO:0000256" key="3">
    <source>
        <dbReference type="ARBA" id="ARBA00022989"/>
    </source>
</evidence>
<evidence type="ECO:0000256" key="5">
    <source>
        <dbReference type="SAM" id="Phobius"/>
    </source>
</evidence>
<dbReference type="Proteomes" id="UP000649328">
    <property type="component" value="Unassembled WGS sequence"/>
</dbReference>
<keyword evidence="4 5" id="KW-0472">Membrane</keyword>
<dbReference type="OrthoDB" id="1641132at2759"/>
<evidence type="ECO:0000256" key="4">
    <source>
        <dbReference type="ARBA" id="ARBA00023136"/>
    </source>
</evidence>
<sequence>MLSTSVKSAVNVLLFSVAFGGGVMHSFIVSPIAFKHLPREEFGNLQHQVLPLYLLGQTAAPVLLGLTTPLSSKFSTPVLAASAVAGAINYFWVLPRCNQIKDEKKKLIAEKKHEQIVDGKVEDSEEFRALSKQFGKFHGISSLLNLVSIATLGAYGFALGDGSCRLAYCLCA</sequence>
<evidence type="ECO:0000313" key="8">
    <source>
        <dbReference type="Proteomes" id="UP000649328"/>
    </source>
</evidence>
<organism evidence="7 8">
    <name type="scientific">Metschnikowia pulcherrima</name>
    <dbReference type="NCBI Taxonomy" id="27326"/>
    <lineage>
        <taxon>Eukaryota</taxon>
        <taxon>Fungi</taxon>
        <taxon>Dikarya</taxon>
        <taxon>Ascomycota</taxon>
        <taxon>Saccharomycotina</taxon>
        <taxon>Pichiomycetes</taxon>
        <taxon>Metschnikowiaceae</taxon>
        <taxon>Metschnikowia</taxon>
    </lineage>
</organism>
<evidence type="ECO:0000313" key="7">
    <source>
        <dbReference type="EMBL" id="KAF8000234.1"/>
    </source>
</evidence>
<keyword evidence="8" id="KW-1185">Reference proteome</keyword>
<evidence type="ECO:0000256" key="1">
    <source>
        <dbReference type="ARBA" id="ARBA00004370"/>
    </source>
</evidence>
<comment type="subcellular location">
    <subcellularLocation>
        <location evidence="1">Membrane</location>
    </subcellularLocation>
</comment>
<comment type="caution">
    <text evidence="7">The sequence shown here is derived from an EMBL/GenBank/DDBJ whole genome shotgun (WGS) entry which is preliminary data.</text>
</comment>
<dbReference type="InterPro" id="IPR053009">
    <property type="entry name" value="Xanthocillin_Biosynth-Assoc"/>
</dbReference>
<feature type="transmembrane region" description="Helical" evidence="5">
    <location>
        <begin position="137"/>
        <end position="158"/>
    </location>
</feature>
<dbReference type="Pfam" id="PF13664">
    <property type="entry name" value="DUF4149"/>
    <property type="match status" value="1"/>
</dbReference>
<feature type="transmembrane region" description="Helical" evidence="5">
    <location>
        <begin position="12"/>
        <end position="37"/>
    </location>
</feature>
<dbReference type="EMBL" id="JACBPP010000007">
    <property type="protein sequence ID" value="KAF8000234.1"/>
    <property type="molecule type" value="Genomic_DNA"/>
</dbReference>
<evidence type="ECO:0000259" key="6">
    <source>
        <dbReference type="Pfam" id="PF13664"/>
    </source>
</evidence>
<reference evidence="7" key="1">
    <citation type="submission" date="2020-10" db="EMBL/GenBank/DDBJ databases">
        <title>The Whole-Genome Sequence of Metschnikowia persimmonesis, a Novel Endophytic Yeast Species Isolated from Medicinal Plant Diospyros kaki Thumb.</title>
        <authorList>
            <person name="Rahmat E."/>
            <person name="Kang Y."/>
        </authorList>
    </citation>
    <scope>NUCLEOTIDE SEQUENCE</scope>
    <source>
        <strain evidence="7">KIOM G15050</strain>
    </source>
</reference>
<dbReference type="GO" id="GO:0016020">
    <property type="term" value="C:membrane"/>
    <property type="evidence" value="ECO:0007669"/>
    <property type="project" value="UniProtKB-SubCell"/>
</dbReference>
<proteinExistence type="predicted"/>
<name>A0A8H7GMM1_9ASCO</name>
<keyword evidence="3 5" id="KW-1133">Transmembrane helix</keyword>
<gene>
    <name evidence="7" type="ORF">HF325_005163</name>
</gene>
<keyword evidence="2 5" id="KW-0812">Transmembrane</keyword>
<feature type="transmembrane region" description="Helical" evidence="5">
    <location>
        <begin position="74"/>
        <end position="94"/>
    </location>
</feature>
<feature type="domain" description="TMEM205-like" evidence="6">
    <location>
        <begin position="13"/>
        <end position="105"/>
    </location>
</feature>
<protein>
    <recommendedName>
        <fullName evidence="6">TMEM205-like domain-containing protein</fullName>
    </recommendedName>
</protein>
<dbReference type="AlphaFoldDB" id="A0A8H7GMM1"/>
<accession>A0A8H7GMM1</accession>
<dbReference type="InterPro" id="IPR025423">
    <property type="entry name" value="TMEM205-like"/>
</dbReference>
<evidence type="ECO:0000256" key="2">
    <source>
        <dbReference type="ARBA" id="ARBA00022692"/>
    </source>
</evidence>
<dbReference type="PANTHER" id="PTHR23241">
    <property type="entry name" value="LATE EMBRYOGENESIS ABUNDANT PLANTS LEA-RELATED"/>
    <property type="match status" value="1"/>
</dbReference>